<feature type="transmembrane region" description="Helical" evidence="6">
    <location>
        <begin position="563"/>
        <end position="581"/>
    </location>
</feature>
<dbReference type="Pfam" id="PF09678">
    <property type="entry name" value="Caa3_CtaG"/>
    <property type="match status" value="1"/>
</dbReference>
<dbReference type="InterPro" id="IPR032694">
    <property type="entry name" value="CopC/D"/>
</dbReference>
<dbReference type="GO" id="GO:0006825">
    <property type="term" value="P:copper ion transport"/>
    <property type="evidence" value="ECO:0007669"/>
    <property type="project" value="InterPro"/>
</dbReference>
<feature type="transmembrane region" description="Helical" evidence="6">
    <location>
        <begin position="65"/>
        <end position="85"/>
    </location>
</feature>
<dbReference type="STRING" id="1203190.GCA_000312345_00522"/>
<dbReference type="OrthoDB" id="5241646at2"/>
<feature type="transmembrane region" description="Helical" evidence="6">
    <location>
        <begin position="161"/>
        <end position="181"/>
    </location>
</feature>
<feature type="transmembrane region" description="Helical" evidence="6">
    <location>
        <begin position="188"/>
        <end position="208"/>
    </location>
</feature>
<evidence type="ECO:0000256" key="4">
    <source>
        <dbReference type="ARBA" id="ARBA00022989"/>
    </source>
</evidence>
<dbReference type="GO" id="GO:0005886">
    <property type="term" value="C:plasma membrane"/>
    <property type="evidence" value="ECO:0007669"/>
    <property type="project" value="UniProtKB-SubCell"/>
</dbReference>
<feature type="transmembrane region" description="Helical" evidence="6">
    <location>
        <begin position="414"/>
        <end position="432"/>
    </location>
</feature>
<feature type="transmembrane region" description="Helical" evidence="6">
    <location>
        <begin position="288"/>
        <end position="308"/>
    </location>
</feature>
<evidence type="ECO:0000256" key="3">
    <source>
        <dbReference type="ARBA" id="ARBA00022692"/>
    </source>
</evidence>
<feature type="transmembrane region" description="Helical" evidence="6">
    <location>
        <begin position="526"/>
        <end position="543"/>
    </location>
</feature>
<evidence type="ECO:0000313" key="8">
    <source>
        <dbReference type="EMBL" id="SDR74885.1"/>
    </source>
</evidence>
<gene>
    <name evidence="8" type="ORF">SAMN04488539_0248</name>
</gene>
<feature type="transmembrane region" description="Helical" evidence="6">
    <location>
        <begin position="114"/>
        <end position="133"/>
    </location>
</feature>
<dbReference type="PANTHER" id="PTHR34820">
    <property type="entry name" value="INNER MEMBRANE PROTEIN YEBZ"/>
    <property type="match status" value="1"/>
</dbReference>
<feature type="transmembrane region" description="Helical" evidence="6">
    <location>
        <begin position="220"/>
        <end position="238"/>
    </location>
</feature>
<evidence type="ECO:0000259" key="7">
    <source>
        <dbReference type="Pfam" id="PF05425"/>
    </source>
</evidence>
<feature type="transmembrane region" description="Helical" evidence="6">
    <location>
        <begin position="328"/>
        <end position="346"/>
    </location>
</feature>
<comment type="subcellular location">
    <subcellularLocation>
        <location evidence="1">Cell membrane</location>
        <topology evidence="1">Multi-pass membrane protein</topology>
    </subcellularLocation>
</comment>
<dbReference type="eggNOG" id="COG3336">
    <property type="taxonomic scope" value="Bacteria"/>
</dbReference>
<feature type="transmembrane region" description="Helical" evidence="6">
    <location>
        <begin position="258"/>
        <end position="276"/>
    </location>
</feature>
<feature type="transmembrane region" description="Helical" evidence="6">
    <location>
        <begin position="20"/>
        <end position="40"/>
    </location>
</feature>
<keyword evidence="5 6" id="KW-0472">Membrane</keyword>
<evidence type="ECO:0000256" key="1">
    <source>
        <dbReference type="ARBA" id="ARBA00004651"/>
    </source>
</evidence>
<feature type="transmembrane region" description="Helical" evidence="6">
    <location>
        <begin position="386"/>
        <end position="402"/>
    </location>
</feature>
<dbReference type="EMBL" id="LT629765">
    <property type="protein sequence ID" value="SDR74885.1"/>
    <property type="molecule type" value="Genomic_DNA"/>
</dbReference>
<dbReference type="PANTHER" id="PTHR34820:SF4">
    <property type="entry name" value="INNER MEMBRANE PROTEIN YEBZ"/>
    <property type="match status" value="1"/>
</dbReference>
<proteinExistence type="predicted"/>
<protein>
    <submittedName>
        <fullName evidence="8">Putative copper resistance protein D</fullName>
    </submittedName>
</protein>
<feature type="transmembrane region" description="Helical" evidence="6">
    <location>
        <begin position="444"/>
        <end position="467"/>
    </location>
</feature>
<keyword evidence="2" id="KW-1003">Cell membrane</keyword>
<name>A0A1H1LLF5_9CORY</name>
<keyword evidence="4 6" id="KW-1133">Transmembrane helix</keyword>
<feature type="transmembrane region" description="Helical" evidence="6">
    <location>
        <begin position="612"/>
        <end position="633"/>
    </location>
</feature>
<evidence type="ECO:0000256" key="6">
    <source>
        <dbReference type="SAM" id="Phobius"/>
    </source>
</evidence>
<dbReference type="InterPro" id="IPR019108">
    <property type="entry name" value="Caa3_assmbl_CtaG-rel"/>
</dbReference>
<sequence>MSETVTSTRPARSVRTSWPIYVTSFVIAAVVAGSISEVFLSESLAALGIPDPGVVTTFGLPALRGVVWVLTALAAGSFMFSAFLIPPRHDGENDGEDLNGARLTVDGHIAARTAAWASISVACAALVMIPLVLSDVSGTPFSQVVLQPESWRIALSQVADARIWLTVAAFALVVGVAGLVCHSWWSQVALFIGSVIVVLPLGLSGHSASGGNHDLGTNSYLWHLVFMLIWVGALMALVAHGRRLGPDLPPAVERYSRIALFAFIAMAASGVLNGALRVRPEDLTSTSYGWVLVAKFVGLVGLGVFGFVHRQRTIPRLRRDPKAFTRLATSEVLLMAAIAGLAVTLGRTPPPPPLDPNLTQMQVQMGYNLTEPLTVWNWMGQWRLELIYSVVAILLAVYYLHLKRRVADWPLRRTLWWLLGCALVVVTLSSGIGMHMPASYSAHMVVHMLLSMGAPVALVLGAPLTLVKNAYPAGEFNPRLWVESFERSRFLRVVTYPPVSLAQFVFFFYIMYMIIPLYELLISEHAGHVIMNGIFLVSGYFYFWELIGPDHIPGRAEAKIRLAWLWVSMPIHLFMGVYLMQLNVVMGEDFYRSLALPWDPDLLEDQKVGGGIAWAAGSFPLVIVFGFLFWDWLAEDREETRESDRRAEETDDEEWRRYNEMLALYSRAGGNDA</sequence>
<keyword evidence="3 6" id="KW-0812">Transmembrane</keyword>
<reference evidence="8 9" key="1">
    <citation type="submission" date="2016-10" db="EMBL/GenBank/DDBJ databases">
        <authorList>
            <person name="de Groot N.N."/>
        </authorList>
    </citation>
    <scope>NUCLEOTIDE SEQUENCE [LARGE SCALE GENOMIC DNA]</scope>
    <source>
        <strain evidence="8 9">DSM 45434</strain>
    </source>
</reference>
<evidence type="ECO:0000313" key="9">
    <source>
        <dbReference type="Proteomes" id="UP000182237"/>
    </source>
</evidence>
<accession>A0A1H1LLF5</accession>
<evidence type="ECO:0000256" key="5">
    <source>
        <dbReference type="ARBA" id="ARBA00023136"/>
    </source>
</evidence>
<dbReference type="RefSeq" id="WP_040420690.1">
    <property type="nucleotide sequence ID" value="NZ_LT629765.1"/>
</dbReference>
<organism evidence="8 9">
    <name type="scientific">Corynebacterium timonense</name>
    <dbReference type="NCBI Taxonomy" id="441500"/>
    <lineage>
        <taxon>Bacteria</taxon>
        <taxon>Bacillati</taxon>
        <taxon>Actinomycetota</taxon>
        <taxon>Actinomycetes</taxon>
        <taxon>Mycobacteriales</taxon>
        <taxon>Corynebacteriaceae</taxon>
        <taxon>Corynebacterium</taxon>
    </lineage>
</organism>
<feature type="domain" description="Copper resistance protein D" evidence="7">
    <location>
        <begin position="251"/>
        <end position="345"/>
    </location>
</feature>
<keyword evidence="9" id="KW-1185">Reference proteome</keyword>
<dbReference type="Pfam" id="PF05425">
    <property type="entry name" value="CopD"/>
    <property type="match status" value="1"/>
</dbReference>
<dbReference type="Proteomes" id="UP000182237">
    <property type="component" value="Chromosome I"/>
</dbReference>
<dbReference type="AlphaFoldDB" id="A0A1H1LLF5"/>
<dbReference type="InterPro" id="IPR008457">
    <property type="entry name" value="Cu-R_CopD_dom"/>
</dbReference>
<evidence type="ECO:0000256" key="2">
    <source>
        <dbReference type="ARBA" id="ARBA00022475"/>
    </source>
</evidence>
<feature type="transmembrane region" description="Helical" evidence="6">
    <location>
        <begin position="493"/>
        <end position="514"/>
    </location>
</feature>